<dbReference type="CDD" id="cd01392">
    <property type="entry name" value="HTH_LacI"/>
    <property type="match status" value="1"/>
</dbReference>
<keyword evidence="2 5" id="KW-0238">DNA-binding</keyword>
<dbReference type="GO" id="GO:0000976">
    <property type="term" value="F:transcription cis-regulatory region binding"/>
    <property type="evidence" value="ECO:0007669"/>
    <property type="project" value="TreeGrafter"/>
</dbReference>
<dbReference type="AlphaFoldDB" id="A0AAU7DPX5"/>
<dbReference type="SUPFAM" id="SSF53822">
    <property type="entry name" value="Periplasmic binding protein-like I"/>
    <property type="match status" value="1"/>
</dbReference>
<evidence type="ECO:0000256" key="1">
    <source>
        <dbReference type="ARBA" id="ARBA00023015"/>
    </source>
</evidence>
<dbReference type="InterPro" id="IPR010982">
    <property type="entry name" value="Lambda_DNA-bd_dom_sf"/>
</dbReference>
<dbReference type="GO" id="GO:0003700">
    <property type="term" value="F:DNA-binding transcription factor activity"/>
    <property type="evidence" value="ECO:0007669"/>
    <property type="project" value="TreeGrafter"/>
</dbReference>
<dbReference type="PANTHER" id="PTHR30146">
    <property type="entry name" value="LACI-RELATED TRANSCRIPTIONAL REPRESSOR"/>
    <property type="match status" value="1"/>
</dbReference>
<reference evidence="5" key="1">
    <citation type="submission" date="2024-02" db="EMBL/GenBank/DDBJ databases">
        <title>Tomenella chthoni gen. nov. sp. nov., a member of the family Jonesiaceae isolated from bat guano.</title>
        <authorList>
            <person name="Miller S.L."/>
            <person name="King J."/>
            <person name="Sankaranarayanan K."/>
            <person name="Lawson P.A."/>
        </authorList>
    </citation>
    <scope>NUCLEOTIDE SEQUENCE</scope>
    <source>
        <strain evidence="5">BS-20</strain>
    </source>
</reference>
<gene>
    <name evidence="5" type="ORF">V5R04_08145</name>
</gene>
<dbReference type="Pfam" id="PF13377">
    <property type="entry name" value="Peripla_BP_3"/>
    <property type="match status" value="1"/>
</dbReference>
<accession>A0AAU7DPX5</accession>
<organism evidence="5">
    <name type="scientific">Jonesiaceae bacterium BS-20</name>
    <dbReference type="NCBI Taxonomy" id="3120821"/>
    <lineage>
        <taxon>Bacteria</taxon>
        <taxon>Bacillati</taxon>
        <taxon>Actinomycetota</taxon>
        <taxon>Actinomycetes</taxon>
        <taxon>Micrococcales</taxon>
        <taxon>Jonesiaceae</taxon>
    </lineage>
</organism>
<dbReference type="SMART" id="SM00354">
    <property type="entry name" value="HTH_LACI"/>
    <property type="match status" value="1"/>
</dbReference>
<evidence type="ECO:0000256" key="2">
    <source>
        <dbReference type="ARBA" id="ARBA00023125"/>
    </source>
</evidence>
<dbReference type="PROSITE" id="PS50932">
    <property type="entry name" value="HTH_LACI_2"/>
    <property type="match status" value="1"/>
</dbReference>
<dbReference type="SUPFAM" id="SSF47413">
    <property type="entry name" value="lambda repressor-like DNA-binding domains"/>
    <property type="match status" value="1"/>
</dbReference>
<feature type="domain" description="HTH lacI-type" evidence="4">
    <location>
        <begin position="12"/>
        <end position="66"/>
    </location>
</feature>
<dbReference type="EMBL" id="CP146203">
    <property type="protein sequence ID" value="XBH20227.1"/>
    <property type="molecule type" value="Genomic_DNA"/>
</dbReference>
<dbReference type="Gene3D" id="1.10.260.40">
    <property type="entry name" value="lambda repressor-like DNA-binding domains"/>
    <property type="match status" value="1"/>
</dbReference>
<protein>
    <submittedName>
        <fullName evidence="5">LacI family DNA-binding transcriptional regulator</fullName>
    </submittedName>
</protein>
<evidence type="ECO:0000313" key="5">
    <source>
        <dbReference type="EMBL" id="XBH20227.1"/>
    </source>
</evidence>
<sequence length="340" mass="35777">MAVNESGSDRKITIYDVAAAAGVSGSTVSRAFARPGRVSFATAEKIRKVAEELGYQSVAVHRPMAQGNSRRGIIALVIADIANPVYFDMIVGAESEAARNGYTLLLAHSQESSSIERVALERSMDIIDGIILSSSRMSDSAIRSMAKQKPTIVMNRGVNGVSSITTDNTRGVERSLEHLAALGHEEVLYVAGPKASWANGMRWGAIKQFAPKLGMRYSAITPQAPTREAGSAVVAEVVSSGATAVIAYNDVLALGVMHALQLRGLRVPLDVSIIGFDNSSAAELVRPGLTTVAAPLQSLGETAVRNLLALTRGAVSSADSALVLPTKLIVRNSTGAPRRT</sequence>
<proteinExistence type="predicted"/>
<dbReference type="CDD" id="cd06267">
    <property type="entry name" value="PBP1_LacI_sugar_binding-like"/>
    <property type="match status" value="1"/>
</dbReference>
<dbReference type="InterPro" id="IPR028082">
    <property type="entry name" value="Peripla_BP_I"/>
</dbReference>
<name>A0AAU7DPX5_9MICO</name>
<dbReference type="PANTHER" id="PTHR30146:SF138">
    <property type="entry name" value="TRANSCRIPTIONAL REGULATORY PROTEIN"/>
    <property type="match status" value="1"/>
</dbReference>
<dbReference type="InterPro" id="IPR000843">
    <property type="entry name" value="HTH_LacI"/>
</dbReference>
<keyword evidence="1" id="KW-0805">Transcription regulation</keyword>
<evidence type="ECO:0000259" key="4">
    <source>
        <dbReference type="PROSITE" id="PS50932"/>
    </source>
</evidence>
<dbReference type="Pfam" id="PF00356">
    <property type="entry name" value="LacI"/>
    <property type="match status" value="1"/>
</dbReference>
<dbReference type="InterPro" id="IPR046335">
    <property type="entry name" value="LacI/GalR-like_sensor"/>
</dbReference>
<keyword evidence="3" id="KW-0804">Transcription</keyword>
<dbReference type="Gene3D" id="3.40.50.2300">
    <property type="match status" value="2"/>
</dbReference>
<evidence type="ECO:0000256" key="3">
    <source>
        <dbReference type="ARBA" id="ARBA00023163"/>
    </source>
</evidence>